<proteinExistence type="predicted"/>
<evidence type="ECO:0000313" key="2">
    <source>
        <dbReference type="Proteomes" id="UP000324222"/>
    </source>
</evidence>
<sequence length="68" mass="7635">MAALAEYLQVIPTVSTNVAFSRPPPAVTQNSPHSLLLFFIYALVVEVDKLFRFPRLFFSTISSVFESI</sequence>
<name>A0A5B7HRG4_PORTR</name>
<evidence type="ECO:0000313" key="1">
    <source>
        <dbReference type="EMBL" id="MPC71298.1"/>
    </source>
</evidence>
<dbReference type="EMBL" id="VSRR010032653">
    <property type="protein sequence ID" value="MPC71298.1"/>
    <property type="molecule type" value="Genomic_DNA"/>
</dbReference>
<reference evidence="1 2" key="1">
    <citation type="submission" date="2019-05" db="EMBL/GenBank/DDBJ databases">
        <title>Another draft genome of Portunus trituberculatus and its Hox gene families provides insights of decapod evolution.</title>
        <authorList>
            <person name="Jeong J.-H."/>
            <person name="Song I."/>
            <person name="Kim S."/>
            <person name="Choi T."/>
            <person name="Kim D."/>
            <person name="Ryu S."/>
            <person name="Kim W."/>
        </authorList>
    </citation>
    <scope>NUCLEOTIDE SEQUENCE [LARGE SCALE GENOMIC DNA]</scope>
    <source>
        <tissue evidence="1">Muscle</tissue>
    </source>
</reference>
<dbReference type="Proteomes" id="UP000324222">
    <property type="component" value="Unassembled WGS sequence"/>
</dbReference>
<organism evidence="1 2">
    <name type="scientific">Portunus trituberculatus</name>
    <name type="common">Swimming crab</name>
    <name type="synonym">Neptunus trituberculatus</name>
    <dbReference type="NCBI Taxonomy" id="210409"/>
    <lineage>
        <taxon>Eukaryota</taxon>
        <taxon>Metazoa</taxon>
        <taxon>Ecdysozoa</taxon>
        <taxon>Arthropoda</taxon>
        <taxon>Crustacea</taxon>
        <taxon>Multicrustacea</taxon>
        <taxon>Malacostraca</taxon>
        <taxon>Eumalacostraca</taxon>
        <taxon>Eucarida</taxon>
        <taxon>Decapoda</taxon>
        <taxon>Pleocyemata</taxon>
        <taxon>Brachyura</taxon>
        <taxon>Eubrachyura</taxon>
        <taxon>Portunoidea</taxon>
        <taxon>Portunidae</taxon>
        <taxon>Portuninae</taxon>
        <taxon>Portunus</taxon>
    </lineage>
</organism>
<protein>
    <submittedName>
        <fullName evidence="1">Uncharacterized protein</fullName>
    </submittedName>
</protein>
<gene>
    <name evidence="1" type="ORF">E2C01_065571</name>
</gene>
<comment type="caution">
    <text evidence="1">The sequence shown here is derived from an EMBL/GenBank/DDBJ whole genome shotgun (WGS) entry which is preliminary data.</text>
</comment>
<accession>A0A5B7HRG4</accession>
<keyword evidence="2" id="KW-1185">Reference proteome</keyword>
<dbReference type="AlphaFoldDB" id="A0A5B7HRG4"/>